<dbReference type="Gene3D" id="3.40.630.10">
    <property type="entry name" value="Zn peptidases"/>
    <property type="match status" value="1"/>
</dbReference>
<keyword evidence="4" id="KW-0378">Hydrolase</keyword>
<dbReference type="InterPro" id="IPR047177">
    <property type="entry name" value="Pept_M20A"/>
</dbReference>
<keyword evidence="8" id="KW-1185">Reference proteome</keyword>
<reference evidence="7" key="1">
    <citation type="submission" date="2022-06" db="EMBL/GenBank/DDBJ databases">
        <title>Sneathiella actinostolidae sp. nov., isolated from a sea anemonein the Western Pacific Ocean.</title>
        <authorList>
            <person name="Wei M.J."/>
        </authorList>
    </citation>
    <scope>NUCLEOTIDE SEQUENCE</scope>
    <source>
        <strain evidence="7">PHK-P5</strain>
    </source>
</reference>
<dbReference type="Gene3D" id="1.10.150.900">
    <property type="match status" value="1"/>
</dbReference>
<name>A0ABY4W4R1_9PROT</name>
<organism evidence="7 8">
    <name type="scientific">Sneathiella marina</name>
    <dbReference type="NCBI Taxonomy" id="2950108"/>
    <lineage>
        <taxon>Bacteria</taxon>
        <taxon>Pseudomonadati</taxon>
        <taxon>Pseudomonadota</taxon>
        <taxon>Alphaproteobacteria</taxon>
        <taxon>Sneathiellales</taxon>
        <taxon>Sneathiellaceae</taxon>
        <taxon>Sneathiella</taxon>
    </lineage>
</organism>
<dbReference type="Proteomes" id="UP001056291">
    <property type="component" value="Chromosome"/>
</dbReference>
<evidence type="ECO:0000256" key="3">
    <source>
        <dbReference type="ARBA" id="ARBA00022723"/>
    </source>
</evidence>
<comment type="similarity">
    <text evidence="1">Belongs to the peptidase M20A family.</text>
</comment>
<proteinExistence type="inferred from homology"/>
<keyword evidence="2" id="KW-0645">Protease</keyword>
<evidence type="ECO:0000256" key="2">
    <source>
        <dbReference type="ARBA" id="ARBA00022670"/>
    </source>
</evidence>
<dbReference type="EMBL" id="CP098747">
    <property type="protein sequence ID" value="USG61814.1"/>
    <property type="molecule type" value="Genomic_DNA"/>
</dbReference>
<dbReference type="PANTHER" id="PTHR45962:SF1">
    <property type="entry name" value="N-FATTY-ACYL-AMINO ACID SYNTHASE_HYDROLASE PM20D1"/>
    <property type="match status" value="1"/>
</dbReference>
<gene>
    <name evidence="7" type="ORF">NBZ79_02355</name>
</gene>
<evidence type="ECO:0000259" key="6">
    <source>
        <dbReference type="Pfam" id="PF07687"/>
    </source>
</evidence>
<dbReference type="SUPFAM" id="SSF55031">
    <property type="entry name" value="Bacterial exopeptidase dimerisation domain"/>
    <property type="match status" value="1"/>
</dbReference>
<dbReference type="NCBIfam" id="NF006113">
    <property type="entry name" value="PRK08262.1-4"/>
    <property type="match status" value="1"/>
</dbReference>
<accession>A0ABY4W4R1</accession>
<dbReference type="Gene3D" id="3.30.70.360">
    <property type="match status" value="1"/>
</dbReference>
<protein>
    <submittedName>
        <fullName evidence="7">M20 family peptidase</fullName>
    </submittedName>
</protein>
<evidence type="ECO:0000256" key="4">
    <source>
        <dbReference type="ARBA" id="ARBA00022801"/>
    </source>
</evidence>
<feature type="domain" description="Peptidase M20 dimerisation" evidence="6">
    <location>
        <begin position="239"/>
        <end position="382"/>
    </location>
</feature>
<dbReference type="SUPFAM" id="SSF53187">
    <property type="entry name" value="Zn-dependent exopeptidases"/>
    <property type="match status" value="1"/>
</dbReference>
<dbReference type="InterPro" id="IPR002933">
    <property type="entry name" value="Peptidase_M20"/>
</dbReference>
<sequence length="486" mass="52319">MIKRILLGLIAVIIVIIGIVAFNTVTNNAEMTAEDPVSLSPIDTAAAAHRLSSAIKLKTISTSISDPPAADEFAALHALINQFFPLVAANLKREVVGDHSLLYTWQGSDQSLLPAMLLAHMDVVPVEPGTEDDWTYEAFSGAIEENAIWGRGALDDKFSVFAILEAAELQLAAGFSPKRTLYFAFGHDEELGGGRGAAKISALLESRGIQLAFTLDEGMVIVDGIMPGVEEPIAFIALAEKGYLTLKLTANAEGGHSSLPPRKTAIGKIARAVNRLEENRFPAALQSPASDMFDTLAPHMALPLKSIISNRWLLDPILISELGKGGATNAMVRTTTAVTIVEGGTKDNVLPTEAIAIVNFRLLPGTTIDDVVQHVKSVIDDPDISIDIKQGNEPSPISDPSAVGYKLIEKTIQQVFPDVLISPGLMLAGSDSKNYVNIADNSYRFIPLRFGKEDLSRIHGTNERILIDNYGEVIQFYRQLMTNVGG</sequence>
<keyword evidence="5" id="KW-0862">Zinc</keyword>
<evidence type="ECO:0000256" key="1">
    <source>
        <dbReference type="ARBA" id="ARBA00006247"/>
    </source>
</evidence>
<evidence type="ECO:0000313" key="7">
    <source>
        <dbReference type="EMBL" id="USG61814.1"/>
    </source>
</evidence>
<evidence type="ECO:0000256" key="5">
    <source>
        <dbReference type="ARBA" id="ARBA00022833"/>
    </source>
</evidence>
<keyword evidence="3" id="KW-0479">Metal-binding</keyword>
<dbReference type="InterPro" id="IPR011650">
    <property type="entry name" value="Peptidase_M20_dimer"/>
</dbReference>
<dbReference type="RefSeq" id="WP_251935071.1">
    <property type="nucleotide sequence ID" value="NZ_CP098747.1"/>
</dbReference>
<dbReference type="Pfam" id="PF07687">
    <property type="entry name" value="M20_dimer"/>
    <property type="match status" value="1"/>
</dbReference>
<dbReference type="CDD" id="cd05674">
    <property type="entry name" value="M20_yscS"/>
    <property type="match status" value="1"/>
</dbReference>
<dbReference type="Pfam" id="PF01546">
    <property type="entry name" value="Peptidase_M20"/>
    <property type="match status" value="1"/>
</dbReference>
<evidence type="ECO:0000313" key="8">
    <source>
        <dbReference type="Proteomes" id="UP001056291"/>
    </source>
</evidence>
<dbReference type="InterPro" id="IPR036264">
    <property type="entry name" value="Bact_exopeptidase_dim_dom"/>
</dbReference>
<dbReference type="PANTHER" id="PTHR45962">
    <property type="entry name" value="N-FATTY-ACYL-AMINO ACID SYNTHASE/HYDROLASE PM20D1"/>
    <property type="match status" value="1"/>
</dbReference>